<sequence>MSSLKGAERNARDDNFMAHFYEMLDLQLQIGGRPATPKERDNLNECFPLNAHVQCLVGLGEGQRFPEEEDVNTLECLEAESEQSEEEAEDDVDGEEDDEDWTAANGAFYDEGESGAFYDEEPYMH</sequence>
<gene>
    <name evidence="2" type="ORF">A4A49_06774</name>
</gene>
<organism evidence="2 3">
    <name type="scientific">Nicotiana attenuata</name>
    <name type="common">Coyote tobacco</name>
    <dbReference type="NCBI Taxonomy" id="49451"/>
    <lineage>
        <taxon>Eukaryota</taxon>
        <taxon>Viridiplantae</taxon>
        <taxon>Streptophyta</taxon>
        <taxon>Embryophyta</taxon>
        <taxon>Tracheophyta</taxon>
        <taxon>Spermatophyta</taxon>
        <taxon>Magnoliopsida</taxon>
        <taxon>eudicotyledons</taxon>
        <taxon>Gunneridae</taxon>
        <taxon>Pentapetalae</taxon>
        <taxon>asterids</taxon>
        <taxon>lamiids</taxon>
        <taxon>Solanales</taxon>
        <taxon>Solanaceae</taxon>
        <taxon>Nicotianoideae</taxon>
        <taxon>Nicotianeae</taxon>
        <taxon>Nicotiana</taxon>
    </lineage>
</organism>
<evidence type="ECO:0000313" key="3">
    <source>
        <dbReference type="Proteomes" id="UP000187609"/>
    </source>
</evidence>
<accession>A0A314LAK9</accession>
<proteinExistence type="predicted"/>
<feature type="compositionally biased region" description="Acidic residues" evidence="1">
    <location>
        <begin position="110"/>
        <end position="125"/>
    </location>
</feature>
<keyword evidence="3" id="KW-1185">Reference proteome</keyword>
<dbReference type="Gramene" id="OIT38720">
    <property type="protein sequence ID" value="OIT38720"/>
    <property type="gene ID" value="A4A49_06774"/>
</dbReference>
<feature type="region of interest" description="Disordered" evidence="1">
    <location>
        <begin position="77"/>
        <end position="125"/>
    </location>
</feature>
<name>A0A314LAK9_NICAT</name>
<dbReference type="Proteomes" id="UP000187609">
    <property type="component" value="Unassembled WGS sequence"/>
</dbReference>
<evidence type="ECO:0000256" key="1">
    <source>
        <dbReference type="SAM" id="MobiDB-lite"/>
    </source>
</evidence>
<protein>
    <submittedName>
        <fullName evidence="2">Uncharacterized protein</fullName>
    </submittedName>
</protein>
<feature type="compositionally biased region" description="Acidic residues" evidence="1">
    <location>
        <begin position="77"/>
        <end position="101"/>
    </location>
</feature>
<comment type="caution">
    <text evidence="2">The sequence shown here is derived from an EMBL/GenBank/DDBJ whole genome shotgun (WGS) entry which is preliminary data.</text>
</comment>
<dbReference type="EMBL" id="MJEQ01000178">
    <property type="protein sequence ID" value="OIT38720.1"/>
    <property type="molecule type" value="Genomic_DNA"/>
</dbReference>
<dbReference type="AlphaFoldDB" id="A0A314LAK9"/>
<evidence type="ECO:0000313" key="2">
    <source>
        <dbReference type="EMBL" id="OIT38720.1"/>
    </source>
</evidence>
<reference evidence="2" key="1">
    <citation type="submission" date="2016-11" db="EMBL/GenBank/DDBJ databases">
        <title>The genome of Nicotiana attenuata.</title>
        <authorList>
            <person name="Xu S."/>
            <person name="Brockmoeller T."/>
            <person name="Gaquerel E."/>
            <person name="Navarro A."/>
            <person name="Kuhl H."/>
            <person name="Gase K."/>
            <person name="Ling Z."/>
            <person name="Zhou W."/>
            <person name="Kreitzer C."/>
            <person name="Stanke M."/>
            <person name="Tang H."/>
            <person name="Lyons E."/>
            <person name="Pandey P."/>
            <person name="Pandey S.P."/>
            <person name="Timmermann B."/>
            <person name="Baldwin I.T."/>
        </authorList>
    </citation>
    <scope>NUCLEOTIDE SEQUENCE [LARGE SCALE GENOMIC DNA]</scope>
    <source>
        <strain evidence="2">UT</strain>
    </source>
</reference>